<dbReference type="InterPro" id="IPR050172">
    <property type="entry name" value="SsuD_RutA_monooxygenase"/>
</dbReference>
<gene>
    <name evidence="7" type="ORF">FCN18_15380</name>
</gene>
<keyword evidence="2" id="KW-0288">FMN</keyword>
<dbReference type="NCBIfam" id="TIGR03619">
    <property type="entry name" value="F420_Rv2161c"/>
    <property type="match status" value="1"/>
</dbReference>
<dbReference type="Proteomes" id="UP000309992">
    <property type="component" value="Unassembled WGS sequence"/>
</dbReference>
<keyword evidence="1" id="KW-0285">Flavoprotein</keyword>
<feature type="region of interest" description="Disordered" evidence="5">
    <location>
        <begin position="299"/>
        <end position="318"/>
    </location>
</feature>
<name>A0ABY2S526_9PSEU</name>
<dbReference type="RefSeq" id="WP_137095426.1">
    <property type="nucleotide sequence ID" value="NZ_SWMS01000007.1"/>
</dbReference>
<dbReference type="InterPro" id="IPR019921">
    <property type="entry name" value="Lucif-like_OxRdtase_Rv2161c"/>
</dbReference>
<reference evidence="7 8" key="1">
    <citation type="journal article" date="2015" name="Antonie Van Leeuwenhoek">
        <title>Prauserella endophytica sp. nov., an endophytic actinobacterium isolated from Tamarix taklamakanensis.</title>
        <authorList>
            <person name="Liu J.M."/>
            <person name="Habden X."/>
            <person name="Guo L."/>
            <person name="Tuo L."/>
            <person name="Jiang Z.K."/>
            <person name="Liu S.W."/>
            <person name="Liu X.F."/>
            <person name="Chen L."/>
            <person name="Li R.F."/>
            <person name="Zhang Y.Q."/>
            <person name="Sun C.H."/>
        </authorList>
    </citation>
    <scope>NUCLEOTIDE SEQUENCE [LARGE SCALE GENOMIC DNA]</scope>
    <source>
        <strain evidence="7 8">CGMCC 4.7182</strain>
    </source>
</reference>
<dbReference type="InterPro" id="IPR011251">
    <property type="entry name" value="Luciferase-like_dom"/>
</dbReference>
<sequence length="318" mass="33603">MRFIFHYPEAGGPDGDALAAGPLHEVAAAAERAGFAGLSLSEHPVPGARWLASGGHQTLDPFVALGYAAAATRRLRLLTYLAVAPYRNPFLLAKAAATLDRLSGGRLILGLGTGYQKSEFHALGVDFAERNALFDEVLDVLPLHWSGTPFSYQGRHFSARDVVALPRPAQDPVPVWIGGNSALTRRRVAARAQGWMPMSGGAELSTTARTPALGSLDELATTIAALREQAKGPHPIDVAYSYQGKGIHSPTVDADRHREAFARIEKAGVTWIVVSSGTRTLEATLEFLDGFGSTYLPGGGDAAWAGSPSEPGSTAPSR</sequence>
<organism evidence="7 8">
    <name type="scientific">Prauserella endophytica</name>
    <dbReference type="NCBI Taxonomy" id="1592324"/>
    <lineage>
        <taxon>Bacteria</taxon>
        <taxon>Bacillati</taxon>
        <taxon>Actinomycetota</taxon>
        <taxon>Actinomycetes</taxon>
        <taxon>Pseudonocardiales</taxon>
        <taxon>Pseudonocardiaceae</taxon>
        <taxon>Prauserella</taxon>
        <taxon>Prauserella coralliicola group</taxon>
    </lineage>
</organism>
<dbReference type="PANTHER" id="PTHR42847">
    <property type="entry name" value="ALKANESULFONATE MONOOXYGENASE"/>
    <property type="match status" value="1"/>
</dbReference>
<dbReference type="InterPro" id="IPR036661">
    <property type="entry name" value="Luciferase-like_sf"/>
</dbReference>
<evidence type="ECO:0000256" key="2">
    <source>
        <dbReference type="ARBA" id="ARBA00022643"/>
    </source>
</evidence>
<accession>A0ABY2S526</accession>
<keyword evidence="8" id="KW-1185">Reference proteome</keyword>
<keyword evidence="4" id="KW-0503">Monooxygenase</keyword>
<evidence type="ECO:0000256" key="4">
    <source>
        <dbReference type="ARBA" id="ARBA00023033"/>
    </source>
</evidence>
<evidence type="ECO:0000259" key="6">
    <source>
        <dbReference type="Pfam" id="PF00296"/>
    </source>
</evidence>
<evidence type="ECO:0000256" key="5">
    <source>
        <dbReference type="SAM" id="MobiDB-lite"/>
    </source>
</evidence>
<protein>
    <submittedName>
        <fullName evidence="7">LLM class F420-dependent oxidoreductase</fullName>
    </submittedName>
</protein>
<keyword evidence="3" id="KW-0560">Oxidoreductase</keyword>
<comment type="caution">
    <text evidence="7">The sequence shown here is derived from an EMBL/GenBank/DDBJ whole genome shotgun (WGS) entry which is preliminary data.</text>
</comment>
<dbReference type="Gene3D" id="3.20.20.30">
    <property type="entry name" value="Luciferase-like domain"/>
    <property type="match status" value="1"/>
</dbReference>
<dbReference type="EMBL" id="SWMS01000007">
    <property type="protein sequence ID" value="TKG71003.1"/>
    <property type="molecule type" value="Genomic_DNA"/>
</dbReference>
<evidence type="ECO:0000256" key="3">
    <source>
        <dbReference type="ARBA" id="ARBA00023002"/>
    </source>
</evidence>
<feature type="domain" description="Luciferase-like" evidence="6">
    <location>
        <begin position="9"/>
        <end position="209"/>
    </location>
</feature>
<evidence type="ECO:0000256" key="1">
    <source>
        <dbReference type="ARBA" id="ARBA00022630"/>
    </source>
</evidence>
<dbReference type="Pfam" id="PF00296">
    <property type="entry name" value="Bac_luciferase"/>
    <property type="match status" value="1"/>
</dbReference>
<evidence type="ECO:0000313" key="7">
    <source>
        <dbReference type="EMBL" id="TKG71003.1"/>
    </source>
</evidence>
<proteinExistence type="predicted"/>
<dbReference type="PANTHER" id="PTHR42847:SF4">
    <property type="entry name" value="ALKANESULFONATE MONOOXYGENASE-RELATED"/>
    <property type="match status" value="1"/>
</dbReference>
<evidence type="ECO:0000313" key="8">
    <source>
        <dbReference type="Proteomes" id="UP000309992"/>
    </source>
</evidence>
<dbReference type="SUPFAM" id="SSF51679">
    <property type="entry name" value="Bacterial luciferase-like"/>
    <property type="match status" value="1"/>
</dbReference>